<proteinExistence type="predicted"/>
<evidence type="ECO:0000256" key="1">
    <source>
        <dbReference type="SAM" id="Phobius"/>
    </source>
</evidence>
<evidence type="ECO:0000313" key="2">
    <source>
        <dbReference type="EMBL" id="SFV89040.1"/>
    </source>
</evidence>
<accession>A0A1W1E523</accession>
<dbReference type="AlphaFoldDB" id="A0A1W1E523"/>
<organism evidence="2">
    <name type="scientific">hydrothermal vent metagenome</name>
    <dbReference type="NCBI Taxonomy" id="652676"/>
    <lineage>
        <taxon>unclassified sequences</taxon>
        <taxon>metagenomes</taxon>
        <taxon>ecological metagenomes</taxon>
    </lineage>
</organism>
<keyword evidence="1" id="KW-1133">Transmembrane helix</keyword>
<keyword evidence="1" id="KW-0472">Membrane</keyword>
<protein>
    <submittedName>
        <fullName evidence="2">Uncharacterized protein</fullName>
    </submittedName>
</protein>
<keyword evidence="1" id="KW-0812">Transmembrane</keyword>
<feature type="transmembrane region" description="Helical" evidence="1">
    <location>
        <begin position="144"/>
        <end position="163"/>
    </location>
</feature>
<name>A0A1W1E523_9ZZZZ</name>
<sequence length="688" mass="77354">MKFINFKLPILIPVSVLVFSLNVLSADICTPNQNFEDEISLQEEANQQYQVARSDDVYPEANMQYADVVNNNISTLKTNSKLNIAELTEETLDETESVVEAGSSIGSIVGATIGAIGIVVTIGITIWQVVTVFENPNSSDIDKVHAFLGWVPLVGTILGIFSFSSDRDALNKRLKAKFDAISYADHYEFKAEKETQEALLARVRVSLESATNKNAALVQKIMIGINEKLSKHYQSKYLNNVELLQTYTKQLFATKWIKTSPKFQHLIDFIDQSNKAGEIIGTVDQDKQWHHLTDNGRADSTRVLGLSKITHTNTSGDETTLNTNMSVIKSTELDNTWLIGGVPNSNGYYLVVALRDALGQDKGVEYKAYSIVRPDNLGSLVSELATTENFITAGWVVTSDYVAKNLSVGQTVSVSIPNIISGRTVRYCGISQQGGNFLMDKTKVKIGQCLDNIFQDYKDYFSAYDLDSTIQINTRGSANVETTFDQFLSAYGQTYNHLLAQTKISTINKFYKAKEPVNAKSCKTYSDGAKKFLTHVDKIMDVAGEKTFRKHHNIDIYGRNLSSKCWGKSCKVYGSFWKGSHCKEYYPEPYYMNHQCGFITYTPKRDTELDLALNAIRQQVEDEEQNCLEKKDYAPIIFARKLTAQGNFYLDRSDFRALFEEVFEGVRVVLIKRFIKDAKINKMSKIKN</sequence>
<dbReference type="EMBL" id="FPIA01000113">
    <property type="protein sequence ID" value="SFV89040.1"/>
    <property type="molecule type" value="Genomic_DNA"/>
</dbReference>
<gene>
    <name evidence="2" type="ORF">MNB_SUP05-SYMBIONT-7-556</name>
</gene>
<feature type="transmembrane region" description="Helical" evidence="1">
    <location>
        <begin position="108"/>
        <end position="132"/>
    </location>
</feature>
<reference evidence="2" key="1">
    <citation type="submission" date="2016-10" db="EMBL/GenBank/DDBJ databases">
        <authorList>
            <person name="de Groot N.N."/>
        </authorList>
    </citation>
    <scope>NUCLEOTIDE SEQUENCE</scope>
</reference>